<evidence type="ECO:0000256" key="3">
    <source>
        <dbReference type="ARBA" id="ARBA00022692"/>
    </source>
</evidence>
<sequence length="777" mass="85952">MLNKYADSIVRWPWLIILMTVVIATTAAYGVRYVEFKNDYRMFFSEDNPQLRAFEALEKTYTRDDNILLVVTPQDGNVFTSKNLAIAEYITQHLWQTPYATRVDSITNFQHSTAQGDDLFVGDLVHGADRLSPAELVRIQQVAVNSPLLRNRLVSPDGRVMGFNLIVRRPGKDQNAETKDAVTFVRELVNEVQQAHPELSFHLTGALMIDTAFAESSERDAKTLTPTMLGIIVVGLWWFLRSFIGMAAAATMMTLSVICAIGLAGWLGIVFSPSSIPAPTILLTLAVADSVHILTGYYAGLNRGLTQQAAMRESLQVNFKAIFFTNLTTAVGFWSMNYSDAPPFRDLGNITAMGVGVAYVLTITFLPALMMVLPAKRGQVAPSVATTFEGFAGMIAKHRYVLAAVVPTLMGVVLACIPLNRLDDLYVQYFDESIAFRSDTDYITKNLTGMYNIDYSIEQGAHGGIHEPAFLEQIERFAQWFRQQPEVLHVYVLNDILKRLNQNMHGDDPAWYRLPESRELAAQYMLLFEMSLPYGLDLSNRVNVSNSATRMTVTLRSLTSQEIIDLETRAQGWLAGNAPLIKRADGTGTTVLFAHIGQRNIVSMISGELISIVIVSLIMIVVLRSVSLGLLSLVPNLLPAGMAFGIWGLMVGQVGMASSVVAAMTLGILVDDTVHFLSKYQHARREMHCEPQEALSYAFVTVGHALWVTSAVLIAGFSLLTLSPFRINFETGLLTSIIFALGLFAEFLLLPLIILIAHDGKRVLRSWLSKPVPVIQS</sequence>
<feature type="transmembrane region" description="Helical" evidence="6">
    <location>
        <begin position="12"/>
        <end position="34"/>
    </location>
</feature>
<evidence type="ECO:0000256" key="4">
    <source>
        <dbReference type="ARBA" id="ARBA00022989"/>
    </source>
</evidence>
<feature type="domain" description="SSD" evidence="7">
    <location>
        <begin position="248"/>
        <end position="372"/>
    </location>
</feature>
<keyword evidence="4 6" id="KW-1133">Transmembrane helix</keyword>
<dbReference type="GO" id="GO:0005886">
    <property type="term" value="C:plasma membrane"/>
    <property type="evidence" value="ECO:0007669"/>
    <property type="project" value="UniProtKB-SubCell"/>
</dbReference>
<dbReference type="RefSeq" id="WP_176698008.1">
    <property type="nucleotide sequence ID" value="NZ_CZQA01000008.1"/>
</dbReference>
<comment type="subcellular location">
    <subcellularLocation>
        <location evidence="1">Cell membrane</location>
        <topology evidence="1">Multi-pass membrane protein</topology>
    </subcellularLocation>
</comment>
<feature type="transmembrane region" description="Helical" evidence="6">
    <location>
        <begin position="350"/>
        <end position="373"/>
    </location>
</feature>
<feature type="transmembrane region" description="Helical" evidence="6">
    <location>
        <begin position="319"/>
        <end position="338"/>
    </location>
</feature>
<evidence type="ECO:0000256" key="5">
    <source>
        <dbReference type="ARBA" id="ARBA00023136"/>
    </source>
</evidence>
<gene>
    <name evidence="8" type="ORF">COMA1_20684</name>
</gene>
<dbReference type="Gene3D" id="1.20.1640.10">
    <property type="entry name" value="Multidrug efflux transporter AcrB transmembrane domain"/>
    <property type="match status" value="2"/>
</dbReference>
<dbReference type="AlphaFoldDB" id="A0A0S4LG01"/>
<feature type="transmembrane region" description="Helical" evidence="6">
    <location>
        <begin position="246"/>
        <end position="269"/>
    </location>
</feature>
<reference evidence="8 9" key="1">
    <citation type="submission" date="2015-10" db="EMBL/GenBank/DDBJ databases">
        <authorList>
            <person name="Gilbert D.G."/>
        </authorList>
    </citation>
    <scope>NUCLEOTIDE SEQUENCE [LARGE SCALE GENOMIC DNA]</scope>
    <source>
        <strain evidence="8">COMA1</strain>
    </source>
</reference>
<dbReference type="Proteomes" id="UP000199032">
    <property type="component" value="Unassembled WGS sequence"/>
</dbReference>
<feature type="transmembrane region" description="Helical" evidence="6">
    <location>
        <begin position="281"/>
        <end position="299"/>
    </location>
</feature>
<proteinExistence type="predicted"/>
<feature type="transmembrane region" description="Helical" evidence="6">
    <location>
        <begin position="646"/>
        <end position="670"/>
    </location>
</feature>
<dbReference type="PANTHER" id="PTHR33406">
    <property type="entry name" value="MEMBRANE PROTEIN MJ1562-RELATED"/>
    <property type="match status" value="1"/>
</dbReference>
<evidence type="ECO:0000256" key="1">
    <source>
        <dbReference type="ARBA" id="ARBA00004651"/>
    </source>
</evidence>
<evidence type="ECO:0000313" key="8">
    <source>
        <dbReference type="EMBL" id="CUS36175.1"/>
    </source>
</evidence>
<dbReference type="InterPro" id="IPR000731">
    <property type="entry name" value="SSD"/>
</dbReference>
<keyword evidence="3 6" id="KW-0812">Transmembrane</keyword>
<dbReference type="STRING" id="1742972.COMA1_20684"/>
<keyword evidence="5 6" id="KW-0472">Membrane</keyword>
<dbReference type="EMBL" id="CZQA01000008">
    <property type="protein sequence ID" value="CUS36175.1"/>
    <property type="molecule type" value="Genomic_DNA"/>
</dbReference>
<evidence type="ECO:0000313" key="9">
    <source>
        <dbReference type="Proteomes" id="UP000199032"/>
    </source>
</evidence>
<dbReference type="PROSITE" id="PS50156">
    <property type="entry name" value="SSD"/>
    <property type="match status" value="1"/>
</dbReference>
<keyword evidence="9" id="KW-1185">Reference proteome</keyword>
<evidence type="ECO:0000256" key="2">
    <source>
        <dbReference type="ARBA" id="ARBA00022475"/>
    </source>
</evidence>
<accession>A0A0S4LG01</accession>
<feature type="transmembrane region" description="Helical" evidence="6">
    <location>
        <begin position="732"/>
        <end position="757"/>
    </location>
</feature>
<feature type="transmembrane region" description="Helical" evidence="6">
    <location>
        <begin position="223"/>
        <end position="240"/>
    </location>
</feature>
<protein>
    <recommendedName>
        <fullName evidence="7">SSD domain-containing protein</fullName>
    </recommendedName>
</protein>
<dbReference type="InterPro" id="IPR004869">
    <property type="entry name" value="MMPL_dom"/>
</dbReference>
<feature type="transmembrane region" description="Helical" evidence="6">
    <location>
        <begin position="400"/>
        <end position="419"/>
    </location>
</feature>
<keyword evidence="2" id="KW-1003">Cell membrane</keyword>
<dbReference type="InterPro" id="IPR050545">
    <property type="entry name" value="Mycobact_MmpL"/>
</dbReference>
<dbReference type="SUPFAM" id="SSF82866">
    <property type="entry name" value="Multidrug efflux transporter AcrB transmembrane domain"/>
    <property type="match status" value="2"/>
</dbReference>
<organism evidence="8 9">
    <name type="scientific">Candidatus Nitrospira nitrosa</name>
    <dbReference type="NCBI Taxonomy" id="1742972"/>
    <lineage>
        <taxon>Bacteria</taxon>
        <taxon>Pseudomonadati</taxon>
        <taxon>Nitrospirota</taxon>
        <taxon>Nitrospiria</taxon>
        <taxon>Nitrospirales</taxon>
        <taxon>Nitrospiraceae</taxon>
        <taxon>Nitrospira</taxon>
    </lineage>
</organism>
<evidence type="ECO:0000256" key="6">
    <source>
        <dbReference type="SAM" id="Phobius"/>
    </source>
</evidence>
<dbReference type="PANTHER" id="PTHR33406:SF13">
    <property type="entry name" value="MEMBRANE PROTEIN YDFJ"/>
    <property type="match status" value="1"/>
</dbReference>
<feature type="transmembrane region" description="Helical" evidence="6">
    <location>
        <begin position="609"/>
        <end position="634"/>
    </location>
</feature>
<name>A0A0S4LG01_9BACT</name>
<feature type="transmembrane region" description="Helical" evidence="6">
    <location>
        <begin position="694"/>
        <end position="720"/>
    </location>
</feature>
<dbReference type="Pfam" id="PF03176">
    <property type="entry name" value="MMPL"/>
    <property type="match status" value="2"/>
</dbReference>
<evidence type="ECO:0000259" key="7">
    <source>
        <dbReference type="PROSITE" id="PS50156"/>
    </source>
</evidence>